<protein>
    <submittedName>
        <fullName evidence="3">Phospholipase/carboxylesterase/thioesterase</fullName>
    </submittedName>
</protein>
<feature type="transmembrane region" description="Helical" evidence="1">
    <location>
        <begin position="108"/>
        <end position="130"/>
    </location>
</feature>
<keyword evidence="1" id="KW-1133">Transmembrane helix</keyword>
<proteinExistence type="predicted"/>
<keyword evidence="4" id="KW-1185">Reference proteome</keyword>
<dbReference type="GO" id="GO:0016787">
    <property type="term" value="F:hydrolase activity"/>
    <property type="evidence" value="ECO:0007669"/>
    <property type="project" value="InterPro"/>
</dbReference>
<evidence type="ECO:0000259" key="2">
    <source>
        <dbReference type="Pfam" id="PF02230"/>
    </source>
</evidence>
<dbReference type="AlphaFoldDB" id="A0A8T2D074"/>
<dbReference type="PANTHER" id="PTHR46234">
    <property type="entry name" value="ALPHA/BETA-HYDROLASES SUPERFAMILY PROTEIN"/>
    <property type="match status" value="1"/>
</dbReference>
<name>A0A8T2D074_ARASU</name>
<keyword evidence="1" id="KW-0812">Transmembrane</keyword>
<evidence type="ECO:0000313" key="3">
    <source>
        <dbReference type="EMBL" id="KAG7600361.1"/>
    </source>
</evidence>
<dbReference type="Proteomes" id="UP000694251">
    <property type="component" value="Chromosome 6"/>
</dbReference>
<keyword evidence="1" id="KW-0472">Membrane</keyword>
<organism evidence="3 4">
    <name type="scientific">Arabidopsis suecica</name>
    <name type="common">Swedish thale-cress</name>
    <name type="synonym">Cardaminopsis suecica</name>
    <dbReference type="NCBI Taxonomy" id="45249"/>
    <lineage>
        <taxon>Eukaryota</taxon>
        <taxon>Viridiplantae</taxon>
        <taxon>Streptophyta</taxon>
        <taxon>Embryophyta</taxon>
        <taxon>Tracheophyta</taxon>
        <taxon>Spermatophyta</taxon>
        <taxon>Magnoliopsida</taxon>
        <taxon>eudicotyledons</taxon>
        <taxon>Gunneridae</taxon>
        <taxon>Pentapetalae</taxon>
        <taxon>rosids</taxon>
        <taxon>malvids</taxon>
        <taxon>Brassicales</taxon>
        <taxon>Brassicaceae</taxon>
        <taxon>Camelineae</taxon>
        <taxon>Arabidopsis</taxon>
    </lineage>
</organism>
<sequence length="233" mass="25388">MASSSGIACGNTKIVYPTGIHKATIVWLHDIGQKGLDSTQFVRKLNLPNVKWICPVAPKRPVTSWGGIETTAWCDVTGISENMEDDLVSLNSITAFVINLLRDEPENVMIGLGGIGMGAAVSLYMATIYITGRKIGNLSFIVGINGWLPAWRNLLHNLSFDYGSPSLAPSVSILLTHGTSDDMVPFPFGHKSYDTLRMAGFPVTFIPNEGDHLPIVPQVINDVRLWITTKLQP</sequence>
<dbReference type="OrthoDB" id="2418081at2759"/>
<accession>A0A8T2D074</accession>
<dbReference type="InterPro" id="IPR003140">
    <property type="entry name" value="PLipase/COase/thioEstase"/>
</dbReference>
<evidence type="ECO:0000256" key="1">
    <source>
        <dbReference type="SAM" id="Phobius"/>
    </source>
</evidence>
<evidence type="ECO:0000313" key="4">
    <source>
        <dbReference type="Proteomes" id="UP000694251"/>
    </source>
</evidence>
<dbReference type="Pfam" id="PF02230">
    <property type="entry name" value="Abhydrolase_2"/>
    <property type="match status" value="1"/>
</dbReference>
<gene>
    <name evidence="3" type="ORF">ISN44_As06g044720</name>
</gene>
<dbReference type="EMBL" id="JAEFBJ010000006">
    <property type="protein sequence ID" value="KAG7600361.1"/>
    <property type="molecule type" value="Genomic_DNA"/>
</dbReference>
<feature type="domain" description="Phospholipase/carboxylesterase/thioesterase" evidence="2">
    <location>
        <begin position="12"/>
        <end position="225"/>
    </location>
</feature>
<comment type="caution">
    <text evidence="3">The sequence shown here is derived from an EMBL/GenBank/DDBJ whole genome shotgun (WGS) entry which is preliminary data.</text>
</comment>
<reference evidence="3 4" key="1">
    <citation type="submission" date="2020-12" db="EMBL/GenBank/DDBJ databases">
        <title>Concerted genomic and epigenomic changes stabilize Arabidopsis allopolyploids.</title>
        <authorList>
            <person name="Chen Z."/>
        </authorList>
    </citation>
    <scope>NUCLEOTIDE SEQUENCE [LARGE SCALE GENOMIC DNA]</scope>
    <source>
        <strain evidence="3">As9502</strain>
        <tissue evidence="3">Leaf</tissue>
    </source>
</reference>